<evidence type="ECO:0000313" key="3">
    <source>
        <dbReference type="Proteomes" id="UP001140091"/>
    </source>
</evidence>
<name>A0A9W8MH18_9AGAR</name>
<protein>
    <submittedName>
        <fullName evidence="2">Uncharacterized protein</fullName>
    </submittedName>
</protein>
<dbReference type="Proteomes" id="UP001140091">
    <property type="component" value="Unassembled WGS sequence"/>
</dbReference>
<evidence type="ECO:0000313" key="2">
    <source>
        <dbReference type="EMBL" id="KAJ2929617.1"/>
    </source>
</evidence>
<feature type="region of interest" description="Disordered" evidence="1">
    <location>
        <begin position="42"/>
        <end position="63"/>
    </location>
</feature>
<gene>
    <name evidence="2" type="ORF">H1R20_g7474</name>
</gene>
<evidence type="ECO:0000256" key="1">
    <source>
        <dbReference type="SAM" id="MobiDB-lite"/>
    </source>
</evidence>
<dbReference type="EMBL" id="JANBPK010000864">
    <property type="protein sequence ID" value="KAJ2929617.1"/>
    <property type="molecule type" value="Genomic_DNA"/>
</dbReference>
<dbReference type="AlphaFoldDB" id="A0A9W8MH18"/>
<reference evidence="2" key="1">
    <citation type="submission" date="2022-06" db="EMBL/GenBank/DDBJ databases">
        <title>Genome Sequence of Candolleomyces eurysporus.</title>
        <authorList>
            <person name="Buettner E."/>
        </authorList>
    </citation>
    <scope>NUCLEOTIDE SEQUENCE</scope>
    <source>
        <strain evidence="2">VTCC 930004</strain>
    </source>
</reference>
<accession>A0A9W8MH18</accession>
<comment type="caution">
    <text evidence="2">The sequence shown here is derived from an EMBL/GenBank/DDBJ whole genome shotgun (WGS) entry which is preliminary data.</text>
</comment>
<feature type="non-terminal residue" evidence="2">
    <location>
        <position position="63"/>
    </location>
</feature>
<organism evidence="2 3">
    <name type="scientific">Candolleomyces eurysporus</name>
    <dbReference type="NCBI Taxonomy" id="2828524"/>
    <lineage>
        <taxon>Eukaryota</taxon>
        <taxon>Fungi</taxon>
        <taxon>Dikarya</taxon>
        <taxon>Basidiomycota</taxon>
        <taxon>Agaricomycotina</taxon>
        <taxon>Agaricomycetes</taxon>
        <taxon>Agaricomycetidae</taxon>
        <taxon>Agaricales</taxon>
        <taxon>Agaricineae</taxon>
        <taxon>Psathyrellaceae</taxon>
        <taxon>Candolleomyces</taxon>
    </lineage>
</organism>
<proteinExistence type="predicted"/>
<keyword evidence="3" id="KW-1185">Reference proteome</keyword>
<sequence length="63" mass="6880">MYETSNNISEVSKRLVAFATAADKAVIEEYAIDKTDLGHVNANVERDGGVDTSDDESKYSLPE</sequence>